<dbReference type="PANTHER" id="PTHR14237">
    <property type="entry name" value="MOLYBDOPTERIN COFACTOR SULFURASE MOSC"/>
    <property type="match status" value="1"/>
</dbReference>
<evidence type="ECO:0000256" key="1">
    <source>
        <dbReference type="ARBA" id="ARBA00004123"/>
    </source>
</evidence>
<comment type="subcellular location">
    <subcellularLocation>
        <location evidence="1">Nucleus</location>
    </subcellularLocation>
</comment>
<accession>A0A8S9H5A0</accession>
<sequence length="545" mass="62668">MHISLWKPLYHCAAALVLDKKSTSRSRDVSESTKALTLRKLHESKLREALEEASEDGLLIKSQVIEEEEDHHEPQDQTLGRSRSLARLNAQREFLRATSLAAQRAFESEEALPDLQEALATFLTMYPKYQSSEKVDQLRNDEYFHLSLPKVCLDYCGFGLFSYLQTVHYWDTCTFSLSEISANLSNHALYGGAERGSIEHDIKIRIMDYLNIPENEYGLVFTVSRGSAFKLLAESYPFHTNKKLLTMFDHESQSVIPQAFINILDKPLPKRVVLVDEIGRLWDVETKTGVVVFRQGWEKFANEHSLEFGDFLLFRYNGESRFDVTIFAKDGCKKDLDRFRVSVEKEPVIVKPVGISIKPEPWEDCGKRVMQNRKRVLVREEASVLGDIEPGHRRNTRKKVNRSRDPREMSWVPEKKHKGSEEPVYKPKNPHFVRNIAVGSLRLLEIPTTFLKANGIELEEGQDIELCDENGKKWPLKIEKHGRGYIFSYDSWLCFCESHNLRNPNKCLFEFIVSSNGTCSQILVRIFRGTLLTTAAKSGYHVLSM</sequence>
<dbReference type="Gene3D" id="2.40.330.10">
    <property type="entry name" value="DNA-binding pseudobarrel domain"/>
    <property type="match status" value="2"/>
</dbReference>
<dbReference type="SMART" id="SM01019">
    <property type="entry name" value="B3"/>
    <property type="match status" value="2"/>
</dbReference>
<dbReference type="EMBL" id="QGKW02001988">
    <property type="protein sequence ID" value="KAF2551507.1"/>
    <property type="molecule type" value="Genomic_DNA"/>
</dbReference>
<evidence type="ECO:0000256" key="3">
    <source>
        <dbReference type="ARBA" id="ARBA00023125"/>
    </source>
</evidence>
<protein>
    <recommendedName>
        <fullName evidence="7">TF-B3 domain-containing protein</fullName>
    </recommendedName>
</protein>
<keyword evidence="4" id="KW-0804">Transcription</keyword>
<organism evidence="8 9">
    <name type="scientific">Brassica cretica</name>
    <name type="common">Mustard</name>
    <dbReference type="NCBI Taxonomy" id="69181"/>
    <lineage>
        <taxon>Eukaryota</taxon>
        <taxon>Viridiplantae</taxon>
        <taxon>Streptophyta</taxon>
        <taxon>Embryophyta</taxon>
        <taxon>Tracheophyta</taxon>
        <taxon>Spermatophyta</taxon>
        <taxon>Magnoliopsida</taxon>
        <taxon>eudicotyledons</taxon>
        <taxon>Gunneridae</taxon>
        <taxon>Pentapetalae</taxon>
        <taxon>rosids</taxon>
        <taxon>malvids</taxon>
        <taxon>Brassicales</taxon>
        <taxon>Brassicaceae</taxon>
        <taxon>Brassiceae</taxon>
        <taxon>Brassica</taxon>
    </lineage>
</organism>
<dbReference type="SUPFAM" id="SSF101936">
    <property type="entry name" value="DNA-binding pseudobarrel domain"/>
    <property type="match status" value="2"/>
</dbReference>
<dbReference type="PANTHER" id="PTHR14237:SF95">
    <property type="entry name" value="EMB|CAB16785.1"/>
    <property type="match status" value="1"/>
</dbReference>
<feature type="domain" description="TF-B3" evidence="7">
    <location>
        <begin position="429"/>
        <end position="530"/>
    </location>
</feature>
<keyword evidence="5" id="KW-0539">Nucleus</keyword>
<evidence type="ECO:0000256" key="6">
    <source>
        <dbReference type="SAM" id="MobiDB-lite"/>
    </source>
</evidence>
<name>A0A8S9H5A0_BRACR</name>
<dbReference type="PROSITE" id="PS50863">
    <property type="entry name" value="B3"/>
    <property type="match status" value="2"/>
</dbReference>
<evidence type="ECO:0000256" key="4">
    <source>
        <dbReference type="ARBA" id="ARBA00023163"/>
    </source>
</evidence>
<reference evidence="8" key="1">
    <citation type="submission" date="2019-12" db="EMBL/GenBank/DDBJ databases">
        <title>Genome sequencing and annotation of Brassica cretica.</title>
        <authorList>
            <person name="Studholme D.J."/>
            <person name="Sarris P.F."/>
        </authorList>
    </citation>
    <scope>NUCLEOTIDE SEQUENCE</scope>
    <source>
        <strain evidence="8">PFS-001/15</strain>
        <tissue evidence="8">Leaf</tissue>
    </source>
</reference>
<evidence type="ECO:0000259" key="7">
    <source>
        <dbReference type="PROSITE" id="PS50863"/>
    </source>
</evidence>
<dbReference type="GO" id="GO:0003677">
    <property type="term" value="F:DNA binding"/>
    <property type="evidence" value="ECO:0007669"/>
    <property type="project" value="UniProtKB-KW"/>
</dbReference>
<evidence type="ECO:0000256" key="5">
    <source>
        <dbReference type="ARBA" id="ARBA00023242"/>
    </source>
</evidence>
<evidence type="ECO:0000313" key="8">
    <source>
        <dbReference type="EMBL" id="KAF2551507.1"/>
    </source>
</evidence>
<feature type="region of interest" description="Disordered" evidence="6">
    <location>
        <begin position="388"/>
        <end position="424"/>
    </location>
</feature>
<dbReference type="AlphaFoldDB" id="A0A8S9H5A0"/>
<keyword evidence="3" id="KW-0238">DNA-binding</keyword>
<feature type="domain" description="TF-B3" evidence="7">
    <location>
        <begin position="239"/>
        <end position="330"/>
    </location>
</feature>
<comment type="caution">
    <text evidence="8">The sequence shown here is derived from an EMBL/GenBank/DDBJ whole genome shotgun (WGS) entry which is preliminary data.</text>
</comment>
<dbReference type="InterPro" id="IPR015300">
    <property type="entry name" value="DNA-bd_pseudobarrel_sf"/>
</dbReference>
<dbReference type="GO" id="GO:0005634">
    <property type="term" value="C:nucleus"/>
    <property type="evidence" value="ECO:0007669"/>
    <property type="project" value="UniProtKB-SubCell"/>
</dbReference>
<gene>
    <name evidence="8" type="ORF">F2Q68_00035530</name>
</gene>
<evidence type="ECO:0000256" key="2">
    <source>
        <dbReference type="ARBA" id="ARBA00023015"/>
    </source>
</evidence>
<dbReference type="Proteomes" id="UP000712281">
    <property type="component" value="Unassembled WGS sequence"/>
</dbReference>
<keyword evidence="2" id="KW-0805">Transcription regulation</keyword>
<proteinExistence type="predicted"/>
<dbReference type="Pfam" id="PF02362">
    <property type="entry name" value="B3"/>
    <property type="match status" value="2"/>
</dbReference>
<dbReference type="InterPro" id="IPR003340">
    <property type="entry name" value="B3_DNA-bd"/>
</dbReference>
<evidence type="ECO:0000313" key="9">
    <source>
        <dbReference type="Proteomes" id="UP000712281"/>
    </source>
</evidence>
<dbReference type="CDD" id="cd10017">
    <property type="entry name" value="B3_DNA"/>
    <property type="match status" value="2"/>
</dbReference>